<evidence type="ECO:0000313" key="14">
    <source>
        <dbReference type="Proteomes" id="UP000230214"/>
    </source>
</evidence>
<gene>
    <name evidence="11" type="primary">ligA</name>
    <name evidence="13" type="ORF">COV24_03340</name>
</gene>
<dbReference type="SUPFAM" id="SSF47781">
    <property type="entry name" value="RuvA domain 2-like"/>
    <property type="match status" value="1"/>
</dbReference>
<dbReference type="InterPro" id="IPR001357">
    <property type="entry name" value="BRCT_dom"/>
</dbReference>
<dbReference type="GO" id="GO:0006281">
    <property type="term" value="P:DNA repair"/>
    <property type="evidence" value="ECO:0007669"/>
    <property type="project" value="UniProtKB-KW"/>
</dbReference>
<keyword evidence="6 11" id="KW-0862">Zinc</keyword>
<keyword evidence="4 11" id="KW-0479">Metal-binding</keyword>
<feature type="binding site" evidence="11">
    <location>
        <position position="382"/>
    </location>
    <ligand>
        <name>Zn(2+)</name>
        <dbReference type="ChEBI" id="CHEBI:29105"/>
    </ligand>
</feature>
<dbReference type="AlphaFoldDB" id="A0A2H0R9X0"/>
<feature type="domain" description="BRCT" evidence="12">
    <location>
        <begin position="539"/>
        <end position="615"/>
    </location>
</feature>
<evidence type="ECO:0000256" key="5">
    <source>
        <dbReference type="ARBA" id="ARBA00022763"/>
    </source>
</evidence>
<dbReference type="EMBL" id="PCXU01000028">
    <property type="protein sequence ID" value="PIR43332.1"/>
    <property type="molecule type" value="Genomic_DNA"/>
</dbReference>
<dbReference type="PIRSF" id="PIRSF001604">
    <property type="entry name" value="LigA"/>
    <property type="match status" value="1"/>
</dbReference>
<dbReference type="SUPFAM" id="SSF52113">
    <property type="entry name" value="BRCT domain"/>
    <property type="match status" value="1"/>
</dbReference>
<dbReference type="Pfam" id="PF01653">
    <property type="entry name" value="DNA_ligase_aden"/>
    <property type="match status" value="2"/>
</dbReference>
<dbReference type="Pfam" id="PF03120">
    <property type="entry name" value="OB_DNA_ligase"/>
    <property type="match status" value="1"/>
</dbReference>
<dbReference type="Proteomes" id="UP000230214">
    <property type="component" value="Unassembled WGS sequence"/>
</dbReference>
<evidence type="ECO:0000256" key="7">
    <source>
        <dbReference type="ARBA" id="ARBA00022842"/>
    </source>
</evidence>
<keyword evidence="7 11" id="KW-0460">Magnesium</keyword>
<evidence type="ECO:0000256" key="9">
    <source>
        <dbReference type="ARBA" id="ARBA00023204"/>
    </source>
</evidence>
<name>A0A2H0R9X0_UNCKA</name>
<feature type="binding site" evidence="11">
    <location>
        <position position="277"/>
    </location>
    <ligand>
        <name>NAD(+)</name>
        <dbReference type="ChEBI" id="CHEBI:57540"/>
    </ligand>
</feature>
<dbReference type="SUPFAM" id="SSF56091">
    <property type="entry name" value="DNA ligase/mRNA capping enzyme, catalytic domain"/>
    <property type="match status" value="1"/>
</dbReference>
<dbReference type="Gene3D" id="1.10.150.20">
    <property type="entry name" value="5' to 3' exonuclease, C-terminal subdomain"/>
    <property type="match status" value="2"/>
</dbReference>
<feature type="binding site" evidence="11">
    <location>
        <position position="387"/>
    </location>
    <ligand>
        <name>Zn(2+)</name>
        <dbReference type="ChEBI" id="CHEBI:29105"/>
    </ligand>
</feature>
<evidence type="ECO:0000256" key="2">
    <source>
        <dbReference type="ARBA" id="ARBA00022598"/>
    </source>
</evidence>
<comment type="caution">
    <text evidence="13">The sequence shown here is derived from an EMBL/GenBank/DDBJ whole genome shotgun (WGS) entry which is preliminary data.</text>
</comment>
<comment type="cofactor">
    <cofactor evidence="11">
        <name>Mg(2+)</name>
        <dbReference type="ChEBI" id="CHEBI:18420"/>
    </cofactor>
    <cofactor evidence="11">
        <name>Mn(2+)</name>
        <dbReference type="ChEBI" id="CHEBI:29035"/>
    </cofactor>
</comment>
<evidence type="ECO:0000256" key="1">
    <source>
        <dbReference type="ARBA" id="ARBA00004067"/>
    </source>
</evidence>
<feature type="binding site" evidence="11">
    <location>
        <position position="133"/>
    </location>
    <ligand>
        <name>NAD(+)</name>
        <dbReference type="ChEBI" id="CHEBI:57540"/>
    </ligand>
</feature>
<comment type="function">
    <text evidence="1 11">DNA ligase that catalyzes the formation of phosphodiester linkages between 5'-phosphoryl and 3'-hydroxyl groups in double-stranded DNA using NAD as a coenzyme and as the energy source for the reaction. It is essential for DNA replication and repair of damaged DNA.</text>
</comment>
<dbReference type="SMART" id="SM00292">
    <property type="entry name" value="BRCT"/>
    <property type="match status" value="1"/>
</dbReference>
<dbReference type="GO" id="GO:0006260">
    <property type="term" value="P:DNA replication"/>
    <property type="evidence" value="ECO:0007669"/>
    <property type="project" value="UniProtKB-KW"/>
</dbReference>
<protein>
    <recommendedName>
        <fullName evidence="11">DNA ligase</fullName>
        <ecNumber evidence="11">6.5.1.2</ecNumber>
    </recommendedName>
    <alternativeName>
        <fullName evidence="11">Polydeoxyribonucleotide synthase [NAD(+)]</fullName>
    </alternativeName>
</protein>
<dbReference type="InterPro" id="IPR001679">
    <property type="entry name" value="DNA_ligase"/>
</dbReference>
<feature type="binding site" evidence="11">
    <location>
        <position position="164"/>
    </location>
    <ligand>
        <name>NAD(+)</name>
        <dbReference type="ChEBI" id="CHEBI:57540"/>
    </ligand>
</feature>
<keyword evidence="5 11" id="KW-0227">DNA damage</keyword>
<dbReference type="Gene3D" id="3.40.50.10190">
    <property type="entry name" value="BRCT domain"/>
    <property type="match status" value="1"/>
</dbReference>
<dbReference type="SMART" id="SM00278">
    <property type="entry name" value="HhH1"/>
    <property type="match status" value="3"/>
</dbReference>
<comment type="catalytic activity">
    <reaction evidence="10 11">
        <text>NAD(+) + (deoxyribonucleotide)n-3'-hydroxyl + 5'-phospho-(deoxyribonucleotide)m = (deoxyribonucleotide)n+m + AMP + beta-nicotinamide D-nucleotide.</text>
        <dbReference type="EC" id="6.5.1.2"/>
    </reaction>
</comment>
<feature type="active site" description="N6-AMP-lysine intermediate" evidence="11">
    <location>
        <position position="117"/>
    </location>
</feature>
<dbReference type="InterPro" id="IPR010994">
    <property type="entry name" value="RuvA_2-like"/>
</dbReference>
<proteinExistence type="inferred from homology"/>
<evidence type="ECO:0000256" key="3">
    <source>
        <dbReference type="ARBA" id="ARBA00022705"/>
    </source>
</evidence>
<dbReference type="InterPro" id="IPR004150">
    <property type="entry name" value="NAD_DNA_ligase_OB"/>
</dbReference>
<dbReference type="Pfam" id="PF00533">
    <property type="entry name" value="BRCT"/>
    <property type="match status" value="1"/>
</dbReference>
<dbReference type="SMART" id="SM00532">
    <property type="entry name" value="LIGANc"/>
    <property type="match status" value="1"/>
</dbReference>
<evidence type="ECO:0000256" key="4">
    <source>
        <dbReference type="ARBA" id="ARBA00022723"/>
    </source>
</evidence>
<dbReference type="InterPro" id="IPR036420">
    <property type="entry name" value="BRCT_dom_sf"/>
</dbReference>
<evidence type="ECO:0000256" key="10">
    <source>
        <dbReference type="ARBA" id="ARBA00034005"/>
    </source>
</evidence>
<keyword evidence="2 11" id="KW-0436">Ligase</keyword>
<feature type="binding site" evidence="11">
    <location>
        <position position="115"/>
    </location>
    <ligand>
        <name>NAD(+)</name>
        <dbReference type="ChEBI" id="CHEBI:57540"/>
    </ligand>
</feature>
<dbReference type="CDD" id="cd17748">
    <property type="entry name" value="BRCT_DNA_ligase_like"/>
    <property type="match status" value="1"/>
</dbReference>
<evidence type="ECO:0000256" key="6">
    <source>
        <dbReference type="ARBA" id="ARBA00022833"/>
    </source>
</evidence>
<keyword evidence="11" id="KW-0464">Manganese</keyword>
<reference evidence="13 14" key="1">
    <citation type="submission" date="2017-09" db="EMBL/GenBank/DDBJ databases">
        <title>Depth-based differentiation of microbial function through sediment-hosted aquifers and enrichment of novel symbionts in the deep terrestrial subsurface.</title>
        <authorList>
            <person name="Probst A.J."/>
            <person name="Ladd B."/>
            <person name="Jarett J.K."/>
            <person name="Geller-Mcgrath D.E."/>
            <person name="Sieber C.M."/>
            <person name="Emerson J.B."/>
            <person name="Anantharaman K."/>
            <person name="Thomas B.C."/>
            <person name="Malmstrom R."/>
            <person name="Stieglmeier M."/>
            <person name="Klingl A."/>
            <person name="Woyke T."/>
            <person name="Ryan C.M."/>
            <person name="Banfield J.F."/>
        </authorList>
    </citation>
    <scope>NUCLEOTIDE SEQUENCE [LARGE SCALE GENOMIC DNA]</scope>
    <source>
        <strain evidence="13">CG10_big_fil_rev_8_21_14_0_10_32_10</strain>
    </source>
</reference>
<dbReference type="Gene3D" id="3.30.470.30">
    <property type="entry name" value="DNA ligase/mRNA capping enzyme"/>
    <property type="match status" value="2"/>
</dbReference>
<keyword evidence="8 11" id="KW-0520">NAD</keyword>
<dbReference type="SUPFAM" id="SSF50249">
    <property type="entry name" value="Nucleic acid-binding proteins"/>
    <property type="match status" value="1"/>
</dbReference>
<dbReference type="GO" id="GO:0003911">
    <property type="term" value="F:DNA ligase (NAD+) activity"/>
    <property type="evidence" value="ECO:0007669"/>
    <property type="project" value="UniProtKB-UniRule"/>
</dbReference>
<feature type="binding site" evidence="11">
    <location>
        <position position="253"/>
    </location>
    <ligand>
        <name>NAD(+)</name>
        <dbReference type="ChEBI" id="CHEBI:57540"/>
    </ligand>
</feature>
<organism evidence="13 14">
    <name type="scientific">candidate division WWE3 bacterium CG10_big_fil_rev_8_21_14_0_10_32_10</name>
    <dbReference type="NCBI Taxonomy" id="1975090"/>
    <lineage>
        <taxon>Bacteria</taxon>
        <taxon>Katanobacteria</taxon>
    </lineage>
</organism>
<evidence type="ECO:0000259" key="12">
    <source>
        <dbReference type="PROSITE" id="PS50172"/>
    </source>
</evidence>
<comment type="similarity">
    <text evidence="11">Belongs to the NAD-dependent DNA ligase family. LigA subfamily.</text>
</comment>
<keyword evidence="9 11" id="KW-0234">DNA repair</keyword>
<sequence>MDYKKAKIDQLFDLSIENIQKLAKEDKIIVLERLVKYHNKLYFIENNPIISDAFFDELTETLKSLKPNSTVLFEIVGTIGDVEHPVPMLSIDKKYNYDDIKKWVVDVDDTNFLVEPKYDGMRARYNNGLLATRGNGIIGENISERFKHLNVIGTIPKSRQVQGEIVIPQTYFNETLSKDYKNSRNAVVGIIKAKQITPSGIKALQEGGVHFVLYDQVFAQKVKKDDLLSKDLWESILEQTFQSDYPLDGVVIKATNTHVKSSLGATAHHNRWEVAYKVPAEKKWSKVKKITDQVGRIGRITSVANIEPIQLSGATVTNVTLHNFDFVKKSKIGVGSKVEVMRSGEVIPFITNVKPAKKPHKVPNKCPVCNTKLVWAGKYLECPNKECTARLSQSIEYFFKTLNVEELGLKTIEKFMDIFDLKNVIDFYNLKREQISVLDGFGKKSADNIINNIQNTLDKSITPEQLLQALGIKEIGPSTSRWIINEHGFDNLKNLKKEDIENVKGIGPIKAEHFVNEVTDKWWIVNKLKVKGLKFKVEKKSNKLHGLSFCVTGKKEQYSRDELIEMIKINGGKYKSSVTKDLDYLIAGDDAGSKLEKAKQNNVKVISEKEFLQML</sequence>
<dbReference type="InterPro" id="IPR003583">
    <property type="entry name" value="Hlx-hairpin-Hlx_DNA-bd_motif"/>
</dbReference>
<dbReference type="GO" id="GO:0003677">
    <property type="term" value="F:DNA binding"/>
    <property type="evidence" value="ECO:0007669"/>
    <property type="project" value="InterPro"/>
</dbReference>
<dbReference type="GO" id="GO:0046872">
    <property type="term" value="F:metal ion binding"/>
    <property type="evidence" value="ECO:0007669"/>
    <property type="project" value="UniProtKB-KW"/>
</dbReference>
<feature type="binding site" evidence="11">
    <location>
        <begin position="90"/>
        <end position="91"/>
    </location>
    <ligand>
        <name>NAD(+)</name>
        <dbReference type="ChEBI" id="CHEBI:57540"/>
    </ligand>
</feature>
<dbReference type="PROSITE" id="PS50172">
    <property type="entry name" value="BRCT"/>
    <property type="match status" value="1"/>
</dbReference>
<dbReference type="Gene3D" id="2.40.50.140">
    <property type="entry name" value="Nucleic acid-binding proteins"/>
    <property type="match status" value="1"/>
</dbReference>
<dbReference type="HAMAP" id="MF_01588">
    <property type="entry name" value="DNA_ligase_A"/>
    <property type="match status" value="1"/>
</dbReference>
<dbReference type="InterPro" id="IPR012340">
    <property type="entry name" value="NA-bd_OB-fold"/>
</dbReference>
<dbReference type="InterPro" id="IPR013839">
    <property type="entry name" value="DNAligase_adenylation"/>
</dbReference>
<feature type="binding site" evidence="11">
    <location>
        <position position="369"/>
    </location>
    <ligand>
        <name>Zn(2+)</name>
        <dbReference type="ChEBI" id="CHEBI:29105"/>
    </ligand>
</feature>
<feature type="binding site" evidence="11">
    <location>
        <begin position="52"/>
        <end position="56"/>
    </location>
    <ligand>
        <name>NAD(+)</name>
        <dbReference type="ChEBI" id="CHEBI:57540"/>
    </ligand>
</feature>
<dbReference type="Gene3D" id="1.10.287.610">
    <property type="entry name" value="Helix hairpin bin"/>
    <property type="match status" value="1"/>
</dbReference>
<evidence type="ECO:0000256" key="8">
    <source>
        <dbReference type="ARBA" id="ARBA00023027"/>
    </source>
</evidence>
<dbReference type="EC" id="6.5.1.2" evidence="11"/>
<evidence type="ECO:0000313" key="13">
    <source>
        <dbReference type="EMBL" id="PIR43332.1"/>
    </source>
</evidence>
<keyword evidence="3 11" id="KW-0235">DNA replication</keyword>
<feature type="binding site" evidence="11">
    <location>
        <position position="366"/>
    </location>
    <ligand>
        <name>Zn(2+)</name>
        <dbReference type="ChEBI" id="CHEBI:29105"/>
    </ligand>
</feature>
<accession>A0A2H0R9X0</accession>
<dbReference type="InterPro" id="IPR013840">
    <property type="entry name" value="DNAligase_N"/>
</dbReference>
<evidence type="ECO:0000256" key="11">
    <source>
        <dbReference type="HAMAP-Rule" id="MF_01588"/>
    </source>
</evidence>